<sequence length="69" mass="7593">MKRYEIRLPYALSATLAAAFPEFDAVQLAPSTTVLTGMLHDQAELHGILTRIADMGLEIAEVHVRDEPS</sequence>
<protein>
    <recommendedName>
        <fullName evidence="3">NIL domain-containing protein</fullName>
    </recommendedName>
</protein>
<evidence type="ECO:0008006" key="3">
    <source>
        <dbReference type="Google" id="ProtNLM"/>
    </source>
</evidence>
<gene>
    <name evidence="1" type="ORF">E9229_001668</name>
</gene>
<evidence type="ECO:0000313" key="2">
    <source>
        <dbReference type="Proteomes" id="UP000523000"/>
    </source>
</evidence>
<name>A0A839QI71_9MICC</name>
<dbReference type="Proteomes" id="UP000523000">
    <property type="component" value="Unassembled WGS sequence"/>
</dbReference>
<organism evidence="1 2">
    <name type="scientific">Paeniglutamicibacter cryotolerans</name>
    <dbReference type="NCBI Taxonomy" id="670079"/>
    <lineage>
        <taxon>Bacteria</taxon>
        <taxon>Bacillati</taxon>
        <taxon>Actinomycetota</taxon>
        <taxon>Actinomycetes</taxon>
        <taxon>Micrococcales</taxon>
        <taxon>Micrococcaceae</taxon>
        <taxon>Paeniglutamicibacter</taxon>
    </lineage>
</organism>
<dbReference type="EMBL" id="JACHVS010000001">
    <property type="protein sequence ID" value="MBB2995477.1"/>
    <property type="molecule type" value="Genomic_DNA"/>
</dbReference>
<keyword evidence="2" id="KW-1185">Reference proteome</keyword>
<evidence type="ECO:0000313" key="1">
    <source>
        <dbReference type="EMBL" id="MBB2995477.1"/>
    </source>
</evidence>
<comment type="caution">
    <text evidence="1">The sequence shown here is derived from an EMBL/GenBank/DDBJ whole genome shotgun (WGS) entry which is preliminary data.</text>
</comment>
<proteinExistence type="predicted"/>
<accession>A0A839QI71</accession>
<dbReference type="RefSeq" id="WP_183510731.1">
    <property type="nucleotide sequence ID" value="NZ_BAABGK010000078.1"/>
</dbReference>
<reference evidence="1 2" key="1">
    <citation type="submission" date="2020-08" db="EMBL/GenBank/DDBJ databases">
        <title>Sequencing the genomes of 1000 actinobacteria strains.</title>
        <authorList>
            <person name="Klenk H.-P."/>
        </authorList>
    </citation>
    <scope>NUCLEOTIDE SEQUENCE [LARGE SCALE GENOMIC DNA]</scope>
    <source>
        <strain evidence="1 2">DSM 22826</strain>
    </source>
</reference>
<dbReference type="AlphaFoldDB" id="A0A839QI71"/>